<dbReference type="OrthoDB" id="1853139at2"/>
<dbReference type="eggNOG" id="ENOG5032SCV">
    <property type="taxonomic scope" value="Bacteria"/>
</dbReference>
<dbReference type="InterPro" id="IPR009363">
    <property type="entry name" value="Phage_Mu_Gp16"/>
</dbReference>
<gene>
    <name evidence="1" type="ordered locus">Dtox_4217</name>
</gene>
<proteinExistence type="predicted"/>
<evidence type="ECO:0008006" key="3">
    <source>
        <dbReference type="Google" id="ProtNLM"/>
    </source>
</evidence>
<dbReference type="EMBL" id="CP001720">
    <property type="protein sequence ID" value="ACV64884.1"/>
    <property type="molecule type" value="Genomic_DNA"/>
</dbReference>
<sequence length="170" mass="19669">MQNKMSHGKRKTIYGMATQLGIYQKGNENDDLHAIVHRVTRKGSISQLTDEEADLVVGELVKLKRENRALKARKNPDEYKQKHRSGMINPNQEKAVWFYMYRLEELDSTPSQKTRTERLCAIIEKYLHVSAYTGDPFRFVSFANGSILIEVLKKMVRHEKLKAEEKSTNG</sequence>
<protein>
    <recommendedName>
        <fullName evidence="3">Regulatory protein GemA</fullName>
    </recommendedName>
</protein>
<dbReference type="Pfam" id="PF06252">
    <property type="entry name" value="GemA"/>
    <property type="match status" value="1"/>
</dbReference>
<organism evidence="1 2">
    <name type="scientific">Desulfofarcimen acetoxidans (strain ATCC 49208 / DSM 771 / KCTC 5769 / VKM B-1644 / 5575)</name>
    <name type="common">Desulfotomaculum acetoxidans</name>
    <dbReference type="NCBI Taxonomy" id="485916"/>
    <lineage>
        <taxon>Bacteria</taxon>
        <taxon>Bacillati</taxon>
        <taxon>Bacillota</taxon>
        <taxon>Clostridia</taxon>
        <taxon>Eubacteriales</taxon>
        <taxon>Peptococcaceae</taxon>
        <taxon>Desulfofarcimen</taxon>
    </lineage>
</organism>
<reference evidence="1 2" key="1">
    <citation type="journal article" date="2009" name="Stand. Genomic Sci.">
        <title>Complete genome sequence of Desulfotomaculum acetoxidans type strain (5575).</title>
        <authorList>
            <person name="Spring S."/>
            <person name="Lapidus A."/>
            <person name="Schroder M."/>
            <person name="Gleim D."/>
            <person name="Sims D."/>
            <person name="Meincke L."/>
            <person name="Glavina Del Rio T."/>
            <person name="Tice H."/>
            <person name="Copeland A."/>
            <person name="Cheng J.F."/>
            <person name="Lucas S."/>
            <person name="Chen F."/>
            <person name="Nolan M."/>
            <person name="Bruce D."/>
            <person name="Goodwin L."/>
            <person name="Pitluck S."/>
            <person name="Ivanova N."/>
            <person name="Mavromatis K."/>
            <person name="Mikhailova N."/>
            <person name="Pati A."/>
            <person name="Chen A."/>
            <person name="Palaniappan K."/>
            <person name="Land M."/>
            <person name="Hauser L."/>
            <person name="Chang Y.J."/>
            <person name="Jeffries C.D."/>
            <person name="Chain P."/>
            <person name="Saunders E."/>
            <person name="Brettin T."/>
            <person name="Detter J.C."/>
            <person name="Goker M."/>
            <person name="Bristow J."/>
            <person name="Eisen J.A."/>
            <person name="Markowitz V."/>
            <person name="Hugenholtz P."/>
            <person name="Kyrpides N.C."/>
            <person name="Klenk H.P."/>
            <person name="Han C."/>
        </authorList>
    </citation>
    <scope>NUCLEOTIDE SEQUENCE [LARGE SCALE GENOMIC DNA]</scope>
    <source>
        <strain evidence="2">ATCC 49208 / DSM 771 / VKM B-1644</strain>
    </source>
</reference>
<dbReference type="HOGENOM" id="CLU_130300_0_0_9"/>
<keyword evidence="2" id="KW-1185">Reference proteome</keyword>
<dbReference type="Proteomes" id="UP000002217">
    <property type="component" value="Chromosome"/>
</dbReference>
<dbReference type="AlphaFoldDB" id="C8VZD9"/>
<dbReference type="KEGG" id="dae:Dtox_4217"/>
<dbReference type="RefSeq" id="WP_015759554.1">
    <property type="nucleotide sequence ID" value="NC_013216.1"/>
</dbReference>
<name>C8VZD9_DESAS</name>
<evidence type="ECO:0000313" key="2">
    <source>
        <dbReference type="Proteomes" id="UP000002217"/>
    </source>
</evidence>
<accession>C8VZD9</accession>
<dbReference type="STRING" id="485916.Dtox_4217"/>
<evidence type="ECO:0000313" key="1">
    <source>
        <dbReference type="EMBL" id="ACV64884.1"/>
    </source>
</evidence>